<comment type="caution">
    <text evidence="2">The sequence shown here is derived from an EMBL/GenBank/DDBJ whole genome shotgun (WGS) entry which is preliminary data.</text>
</comment>
<dbReference type="Proteomes" id="UP001302676">
    <property type="component" value="Unassembled WGS sequence"/>
</dbReference>
<evidence type="ECO:0000313" key="2">
    <source>
        <dbReference type="EMBL" id="KAK4147270.1"/>
    </source>
</evidence>
<evidence type="ECO:0000313" key="3">
    <source>
        <dbReference type="Proteomes" id="UP001302676"/>
    </source>
</evidence>
<evidence type="ECO:0000256" key="1">
    <source>
        <dbReference type="SAM" id="MobiDB-lite"/>
    </source>
</evidence>
<feature type="compositionally biased region" description="Pro residues" evidence="1">
    <location>
        <begin position="10"/>
        <end position="21"/>
    </location>
</feature>
<dbReference type="AlphaFoldDB" id="A0AAN6VB21"/>
<reference evidence="2" key="1">
    <citation type="journal article" date="2023" name="Mol. Phylogenet. Evol.">
        <title>Genome-scale phylogeny and comparative genomics of the fungal order Sordariales.</title>
        <authorList>
            <person name="Hensen N."/>
            <person name="Bonometti L."/>
            <person name="Westerberg I."/>
            <person name="Brannstrom I.O."/>
            <person name="Guillou S."/>
            <person name="Cros-Aarteil S."/>
            <person name="Calhoun S."/>
            <person name="Haridas S."/>
            <person name="Kuo A."/>
            <person name="Mondo S."/>
            <person name="Pangilinan J."/>
            <person name="Riley R."/>
            <person name="LaButti K."/>
            <person name="Andreopoulos B."/>
            <person name="Lipzen A."/>
            <person name="Chen C."/>
            <person name="Yan M."/>
            <person name="Daum C."/>
            <person name="Ng V."/>
            <person name="Clum A."/>
            <person name="Steindorff A."/>
            <person name="Ohm R.A."/>
            <person name="Martin F."/>
            <person name="Silar P."/>
            <person name="Natvig D.O."/>
            <person name="Lalanne C."/>
            <person name="Gautier V."/>
            <person name="Ament-Velasquez S.L."/>
            <person name="Kruys A."/>
            <person name="Hutchinson M.I."/>
            <person name="Powell A.J."/>
            <person name="Barry K."/>
            <person name="Miller A.N."/>
            <person name="Grigoriev I.V."/>
            <person name="Debuchy R."/>
            <person name="Gladieux P."/>
            <person name="Hiltunen Thoren M."/>
            <person name="Johannesson H."/>
        </authorList>
    </citation>
    <scope>NUCLEOTIDE SEQUENCE</scope>
    <source>
        <strain evidence="2">CBS 141.50</strain>
    </source>
</reference>
<sequence>MASQSQPSVPALPVPTAPPGGEPRFEPVVQNQSTFEEMIDYIVETRRGLRARDSELSGEWIIGFHWQTDQASAVDFLSRRLDGKLVELSEPTLRRLEYDYESQRVYIDIMGDSKLHLKAQMDLRDEIKNQILVWRATTIDTRVRDLLQSIKEQGTAVIEYGNKLLSTA</sequence>
<dbReference type="EMBL" id="MU853556">
    <property type="protein sequence ID" value="KAK4147270.1"/>
    <property type="molecule type" value="Genomic_DNA"/>
</dbReference>
<gene>
    <name evidence="2" type="ORF">C8A04DRAFT_24511</name>
</gene>
<keyword evidence="3" id="KW-1185">Reference proteome</keyword>
<accession>A0AAN6VB21</accession>
<name>A0AAN6VB21_9PEZI</name>
<organism evidence="2 3">
    <name type="scientific">Dichotomopilus funicola</name>
    <dbReference type="NCBI Taxonomy" id="1934379"/>
    <lineage>
        <taxon>Eukaryota</taxon>
        <taxon>Fungi</taxon>
        <taxon>Dikarya</taxon>
        <taxon>Ascomycota</taxon>
        <taxon>Pezizomycotina</taxon>
        <taxon>Sordariomycetes</taxon>
        <taxon>Sordariomycetidae</taxon>
        <taxon>Sordariales</taxon>
        <taxon>Chaetomiaceae</taxon>
        <taxon>Dichotomopilus</taxon>
    </lineage>
</organism>
<feature type="region of interest" description="Disordered" evidence="1">
    <location>
        <begin position="1"/>
        <end position="27"/>
    </location>
</feature>
<reference evidence="2" key="2">
    <citation type="submission" date="2023-05" db="EMBL/GenBank/DDBJ databases">
        <authorList>
            <consortium name="Lawrence Berkeley National Laboratory"/>
            <person name="Steindorff A."/>
            <person name="Hensen N."/>
            <person name="Bonometti L."/>
            <person name="Westerberg I."/>
            <person name="Brannstrom I.O."/>
            <person name="Guillou S."/>
            <person name="Cros-Aarteil S."/>
            <person name="Calhoun S."/>
            <person name="Haridas S."/>
            <person name="Kuo A."/>
            <person name="Mondo S."/>
            <person name="Pangilinan J."/>
            <person name="Riley R."/>
            <person name="Labutti K."/>
            <person name="Andreopoulos B."/>
            <person name="Lipzen A."/>
            <person name="Chen C."/>
            <person name="Yanf M."/>
            <person name="Daum C."/>
            <person name="Ng V."/>
            <person name="Clum A."/>
            <person name="Ohm R."/>
            <person name="Martin F."/>
            <person name="Silar P."/>
            <person name="Natvig D."/>
            <person name="Lalanne C."/>
            <person name="Gautier V."/>
            <person name="Ament-Velasquez S.L."/>
            <person name="Kruys A."/>
            <person name="Hutchinson M.I."/>
            <person name="Powell A.J."/>
            <person name="Barry K."/>
            <person name="Miller A.N."/>
            <person name="Grigoriev I.V."/>
            <person name="Debuchy R."/>
            <person name="Gladieux P."/>
            <person name="Thoren M.H."/>
            <person name="Johannesson H."/>
        </authorList>
    </citation>
    <scope>NUCLEOTIDE SEQUENCE</scope>
    <source>
        <strain evidence="2">CBS 141.50</strain>
    </source>
</reference>
<protein>
    <submittedName>
        <fullName evidence="2">Uncharacterized protein</fullName>
    </submittedName>
</protein>
<dbReference type="RefSeq" id="XP_062640641.1">
    <property type="nucleotide sequence ID" value="XM_062779187.1"/>
</dbReference>
<dbReference type="GeneID" id="87815800"/>
<proteinExistence type="predicted"/>